<evidence type="ECO:0000313" key="7">
    <source>
        <dbReference type="Proteomes" id="UP000001488"/>
    </source>
</evidence>
<evidence type="ECO:0008006" key="8">
    <source>
        <dbReference type="Google" id="ProtNLM"/>
    </source>
</evidence>
<keyword evidence="2 5" id="KW-0812">Transmembrane</keyword>
<dbReference type="EMBL" id="CP001398">
    <property type="protein sequence ID" value="ACS34149.1"/>
    <property type="molecule type" value="Genomic_DNA"/>
</dbReference>
<dbReference type="PaxDb" id="593117-TGAM_1647"/>
<dbReference type="AlphaFoldDB" id="C5A7D7"/>
<feature type="transmembrane region" description="Helical" evidence="5">
    <location>
        <begin position="36"/>
        <end position="57"/>
    </location>
</feature>
<evidence type="ECO:0000256" key="5">
    <source>
        <dbReference type="SAM" id="Phobius"/>
    </source>
</evidence>
<protein>
    <recommendedName>
        <fullName evidence="8">Lipid A biosynthesis N-terminal domain-containing protein</fullName>
    </recommendedName>
</protein>
<dbReference type="KEGG" id="tga:TGAM_1647"/>
<reference evidence="6 7" key="1">
    <citation type="journal article" date="2007" name="Genome Biol.">
        <title>Genome analysis and genome-wide proteomics of Thermococcus gammatolerans, the most radioresistant organism known amongst the Archaea.</title>
        <authorList>
            <person name="Zivanovic Y."/>
            <person name="Armengaud J."/>
            <person name="Lagorce A."/>
            <person name="Leplat C."/>
            <person name="Guerin P."/>
            <person name="Dutertre M."/>
            <person name="Anthouard V."/>
            <person name="Forterre P."/>
            <person name="Wincker P."/>
            <person name="Confalonieri F."/>
        </authorList>
    </citation>
    <scope>NUCLEOTIDE SEQUENCE [LARGE SCALE GENOMIC DNA]</scope>
    <source>
        <strain evidence="7">DSM 15229 / JCM 11827 / EJ3</strain>
    </source>
</reference>
<keyword evidence="3 5" id="KW-1133">Transmembrane helix</keyword>
<dbReference type="Gene3D" id="1.20.1280.290">
    <property type="match status" value="1"/>
</dbReference>
<evidence type="ECO:0000256" key="3">
    <source>
        <dbReference type="ARBA" id="ARBA00022989"/>
    </source>
</evidence>
<evidence type="ECO:0000256" key="2">
    <source>
        <dbReference type="ARBA" id="ARBA00022692"/>
    </source>
</evidence>
<feature type="transmembrane region" description="Helical" evidence="5">
    <location>
        <begin position="95"/>
        <end position="114"/>
    </location>
</feature>
<organism evidence="6 7">
    <name type="scientific">Thermococcus gammatolerans (strain DSM 15229 / JCM 11827 / EJ3)</name>
    <dbReference type="NCBI Taxonomy" id="593117"/>
    <lineage>
        <taxon>Archaea</taxon>
        <taxon>Methanobacteriati</taxon>
        <taxon>Methanobacteriota</taxon>
        <taxon>Thermococci</taxon>
        <taxon>Thermococcales</taxon>
        <taxon>Thermococcaceae</taxon>
        <taxon>Thermococcus</taxon>
    </lineage>
</organism>
<dbReference type="PATRIC" id="fig|593117.10.peg.1653"/>
<dbReference type="eggNOG" id="arCOG05661">
    <property type="taxonomic scope" value="Archaea"/>
</dbReference>
<dbReference type="InterPro" id="IPR006603">
    <property type="entry name" value="PQ-loop_rpt"/>
</dbReference>
<dbReference type="STRING" id="593117.TGAM_1647"/>
<name>C5A7D7_THEGJ</name>
<dbReference type="GO" id="GO:0016020">
    <property type="term" value="C:membrane"/>
    <property type="evidence" value="ECO:0007669"/>
    <property type="project" value="UniProtKB-SubCell"/>
</dbReference>
<dbReference type="Proteomes" id="UP000001488">
    <property type="component" value="Chromosome"/>
</dbReference>
<evidence type="ECO:0000313" key="6">
    <source>
        <dbReference type="EMBL" id="ACS34149.1"/>
    </source>
</evidence>
<keyword evidence="4 5" id="KW-0472">Membrane</keyword>
<gene>
    <name evidence="6" type="ordered locus">TGAM_1647</name>
</gene>
<proteinExistence type="predicted"/>
<keyword evidence="7" id="KW-1185">Reference proteome</keyword>
<feature type="transmembrane region" description="Helical" evidence="5">
    <location>
        <begin position="69"/>
        <end position="89"/>
    </location>
</feature>
<dbReference type="HOGENOM" id="CLU_166571_0_0_2"/>
<comment type="subcellular location">
    <subcellularLocation>
        <location evidence="1">Membrane</location>
        <topology evidence="1">Multi-pass membrane protein</topology>
    </subcellularLocation>
</comment>
<accession>C5A7D7</accession>
<dbReference type="Pfam" id="PF04193">
    <property type="entry name" value="PQ-loop"/>
    <property type="match status" value="1"/>
</dbReference>
<evidence type="ECO:0000256" key="4">
    <source>
        <dbReference type="ARBA" id="ARBA00023136"/>
    </source>
</evidence>
<sequence length="119" mass="13653">MPFLSQRKGFHNLFLSQNRAKTFFMLSLLGFGGEKMAWIEMIGLIGMLMLVGSWVPQTIETLRTKKCPLNMKFILIYFTASTLLTIYAYLPPRDWIFTALNGLAAFQSGVNLYVKLRYS</sequence>
<evidence type="ECO:0000256" key="1">
    <source>
        <dbReference type="ARBA" id="ARBA00004141"/>
    </source>
</evidence>